<organism evidence="2 3">
    <name type="scientific">Aspergillus uvarum CBS 121591</name>
    <dbReference type="NCBI Taxonomy" id="1448315"/>
    <lineage>
        <taxon>Eukaryota</taxon>
        <taxon>Fungi</taxon>
        <taxon>Dikarya</taxon>
        <taxon>Ascomycota</taxon>
        <taxon>Pezizomycotina</taxon>
        <taxon>Eurotiomycetes</taxon>
        <taxon>Eurotiomycetidae</taxon>
        <taxon>Eurotiales</taxon>
        <taxon>Aspergillaceae</taxon>
        <taxon>Aspergillus</taxon>
        <taxon>Aspergillus subgen. Circumdati</taxon>
    </lineage>
</organism>
<feature type="compositionally biased region" description="Polar residues" evidence="1">
    <location>
        <begin position="60"/>
        <end position="69"/>
    </location>
</feature>
<dbReference type="AlphaFoldDB" id="A0A319DGQ6"/>
<dbReference type="Proteomes" id="UP000248340">
    <property type="component" value="Unassembled WGS sequence"/>
</dbReference>
<name>A0A319DGQ6_9EURO</name>
<keyword evidence="3" id="KW-1185">Reference proteome</keyword>
<evidence type="ECO:0000313" key="2">
    <source>
        <dbReference type="EMBL" id="PYH78862.1"/>
    </source>
</evidence>
<dbReference type="EMBL" id="KZ821725">
    <property type="protein sequence ID" value="PYH78862.1"/>
    <property type="molecule type" value="Genomic_DNA"/>
</dbReference>
<accession>A0A319DGQ6</accession>
<dbReference type="GeneID" id="37132908"/>
<sequence>MEHDRSRTVLHFNAAPRSGPLSEQKAAQIPTLAVNSSAKWFARQSAEATPEREARLTFPSPRNETSQFCTVSHPTLPTVHLPLLPQSTRRSRSTRARLADNSPQLPQIPDMRGVDMNPIHPGPHMEKLDWQILSHTTPSSVHSPDAANQHGVFPIHGQLQPIRHSEGEKHPPICRMTVFHTSNNIYKGANCWGAQVIGMAIRQGTHNPDQGSILPPASLDLTSTMQKVSQRTCGVLEALYLEGFGLRSIGCCLLATDCPKSWPRNV</sequence>
<evidence type="ECO:0000256" key="1">
    <source>
        <dbReference type="SAM" id="MobiDB-lite"/>
    </source>
</evidence>
<dbReference type="RefSeq" id="XP_025489062.1">
    <property type="nucleotide sequence ID" value="XM_025630167.1"/>
</dbReference>
<evidence type="ECO:0000313" key="3">
    <source>
        <dbReference type="Proteomes" id="UP000248340"/>
    </source>
</evidence>
<proteinExistence type="predicted"/>
<gene>
    <name evidence="2" type="ORF">BO82DRAFT_150680</name>
</gene>
<feature type="region of interest" description="Disordered" evidence="1">
    <location>
        <begin position="45"/>
        <end position="69"/>
    </location>
</feature>
<reference evidence="2 3" key="1">
    <citation type="submission" date="2016-12" db="EMBL/GenBank/DDBJ databases">
        <title>The genomes of Aspergillus section Nigri reveals drivers in fungal speciation.</title>
        <authorList>
            <consortium name="DOE Joint Genome Institute"/>
            <person name="Vesth T.C."/>
            <person name="Nybo J."/>
            <person name="Theobald S."/>
            <person name="Brandl J."/>
            <person name="Frisvad J.C."/>
            <person name="Nielsen K.F."/>
            <person name="Lyhne E.K."/>
            <person name="Kogle M.E."/>
            <person name="Kuo A."/>
            <person name="Riley R."/>
            <person name="Clum A."/>
            <person name="Nolan M."/>
            <person name="Lipzen A."/>
            <person name="Salamov A."/>
            <person name="Henrissat B."/>
            <person name="Wiebenga A."/>
            <person name="De Vries R.P."/>
            <person name="Grigoriev I.V."/>
            <person name="Mortensen U.H."/>
            <person name="Andersen M.R."/>
            <person name="Baker S.E."/>
        </authorList>
    </citation>
    <scope>NUCLEOTIDE SEQUENCE [LARGE SCALE GENOMIC DNA]</scope>
    <source>
        <strain evidence="2 3">CBS 121591</strain>
    </source>
</reference>
<protein>
    <submittedName>
        <fullName evidence="2">Uncharacterized protein</fullName>
    </submittedName>
</protein>
<dbReference type="VEuPathDB" id="FungiDB:BO82DRAFT_150680"/>
<feature type="region of interest" description="Disordered" evidence="1">
    <location>
        <begin position="83"/>
        <end position="113"/>
    </location>
</feature>